<comment type="caution">
    <text evidence="1">The sequence shown here is derived from an EMBL/GenBank/DDBJ whole genome shotgun (WGS) entry which is preliminary data.</text>
</comment>
<feature type="non-terminal residue" evidence="1">
    <location>
        <position position="1"/>
    </location>
</feature>
<keyword evidence="2" id="KW-1185">Reference proteome</keyword>
<dbReference type="EMBL" id="CATQJA010002662">
    <property type="protein sequence ID" value="CAJ0580863.1"/>
    <property type="molecule type" value="Genomic_DNA"/>
</dbReference>
<dbReference type="Proteomes" id="UP001177023">
    <property type="component" value="Unassembled WGS sequence"/>
</dbReference>
<reference evidence="1" key="1">
    <citation type="submission" date="2023-06" db="EMBL/GenBank/DDBJ databases">
        <authorList>
            <person name="Delattre M."/>
        </authorList>
    </citation>
    <scope>NUCLEOTIDE SEQUENCE</scope>
    <source>
        <strain evidence="1">AF72</strain>
    </source>
</reference>
<evidence type="ECO:0000313" key="1">
    <source>
        <dbReference type="EMBL" id="CAJ0580863.1"/>
    </source>
</evidence>
<evidence type="ECO:0000313" key="2">
    <source>
        <dbReference type="Proteomes" id="UP001177023"/>
    </source>
</evidence>
<proteinExistence type="predicted"/>
<organism evidence="1 2">
    <name type="scientific">Mesorhabditis spiculigera</name>
    <dbReference type="NCBI Taxonomy" id="96644"/>
    <lineage>
        <taxon>Eukaryota</taxon>
        <taxon>Metazoa</taxon>
        <taxon>Ecdysozoa</taxon>
        <taxon>Nematoda</taxon>
        <taxon>Chromadorea</taxon>
        <taxon>Rhabditida</taxon>
        <taxon>Rhabditina</taxon>
        <taxon>Rhabditomorpha</taxon>
        <taxon>Rhabditoidea</taxon>
        <taxon>Rhabditidae</taxon>
        <taxon>Mesorhabditinae</taxon>
        <taxon>Mesorhabditis</taxon>
    </lineage>
</organism>
<sequence>MNQTTRNAERFLSQFCAGYQWKPEYQEIMPCVDQFSDITYKYCYEKKDWSADDVRNMTCGEQKEMFECVLVDLGMSCGGRKTTYLLADLALTFFTPQERIQYCRDAILQLRPLADYYWNQLALPKEFNR</sequence>
<name>A0AA36G7G6_9BILA</name>
<accession>A0AA36G7G6</accession>
<protein>
    <submittedName>
        <fullName evidence="1">Uncharacterized protein</fullName>
    </submittedName>
</protein>
<gene>
    <name evidence="1" type="ORF">MSPICULIGERA_LOCUS19039</name>
</gene>
<dbReference type="AlphaFoldDB" id="A0AA36G7G6"/>